<sequence>MHDEGRTIKGLETIRTWKKDRKARYRYRVKLLDLFHDGAVGAMRARLTDSFPGSPLDPAHTSVLAGGKIASLEIR</sequence>
<accession>A0ABU9WKN9</accession>
<evidence type="ECO:0000313" key="2">
    <source>
        <dbReference type="Proteomes" id="UP001466933"/>
    </source>
</evidence>
<name>A0ABU9WKN9_9BURK</name>
<keyword evidence="2" id="KW-1185">Reference proteome</keyword>
<proteinExistence type="predicted"/>
<dbReference type="EMBL" id="JBCPYA010000008">
    <property type="protein sequence ID" value="MEN2472156.1"/>
    <property type="molecule type" value="Genomic_DNA"/>
</dbReference>
<gene>
    <name evidence="1" type="ORF">VOI36_19820</name>
</gene>
<dbReference type="RefSeq" id="WP_343493088.1">
    <property type="nucleotide sequence ID" value="NZ_JBCPYA010000008.1"/>
</dbReference>
<dbReference type="Gene3D" id="3.10.450.50">
    <property type="match status" value="1"/>
</dbReference>
<dbReference type="Proteomes" id="UP001466933">
    <property type="component" value="Unassembled WGS sequence"/>
</dbReference>
<reference evidence="1 2" key="1">
    <citation type="submission" date="2024-05" db="EMBL/GenBank/DDBJ databases">
        <title>Burkholderia sp. Nov. a novel bacteria isolated from rhizosphere soil of Camellia sinensis.</title>
        <authorList>
            <person name="Dong Y."/>
        </authorList>
    </citation>
    <scope>NUCLEOTIDE SEQUENCE [LARGE SCALE GENOMIC DNA]</scope>
    <source>
        <strain evidence="1 2">GS2Y</strain>
    </source>
</reference>
<comment type="caution">
    <text evidence="1">The sequence shown here is derived from an EMBL/GenBank/DDBJ whole genome shotgun (WGS) entry which is preliminary data.</text>
</comment>
<protein>
    <submittedName>
        <fullName evidence="1">Uncharacterized protein</fullName>
    </submittedName>
</protein>
<organism evidence="1 2">
    <name type="scientific">Burkholderia theae</name>
    <dbReference type="NCBI Taxonomy" id="3143496"/>
    <lineage>
        <taxon>Bacteria</taxon>
        <taxon>Pseudomonadati</taxon>
        <taxon>Pseudomonadota</taxon>
        <taxon>Betaproteobacteria</taxon>
        <taxon>Burkholderiales</taxon>
        <taxon>Burkholderiaceae</taxon>
        <taxon>Burkholderia</taxon>
    </lineage>
</organism>
<evidence type="ECO:0000313" key="1">
    <source>
        <dbReference type="EMBL" id="MEN2472156.1"/>
    </source>
</evidence>